<dbReference type="EMBL" id="AOII01000024">
    <property type="protein sequence ID" value="ELY81858.1"/>
    <property type="molecule type" value="Genomic_DNA"/>
</dbReference>
<organism evidence="1 2">
    <name type="scientific">Natrinema pallidum DSM 3751</name>
    <dbReference type="NCBI Taxonomy" id="1227495"/>
    <lineage>
        <taxon>Archaea</taxon>
        <taxon>Methanobacteriati</taxon>
        <taxon>Methanobacteriota</taxon>
        <taxon>Stenosarchaea group</taxon>
        <taxon>Halobacteria</taxon>
        <taxon>Halobacteriales</taxon>
        <taxon>Natrialbaceae</taxon>
        <taxon>Natrinema</taxon>
    </lineage>
</organism>
<gene>
    <name evidence="1" type="ORF">C487_02923</name>
</gene>
<dbReference type="InterPro" id="IPR023137">
    <property type="entry name" value="BrxA_sf"/>
</dbReference>
<dbReference type="Gene3D" id="1.10.3540.10">
    <property type="entry name" value="uncharacterized protein from magnetospirillum magneticum domain"/>
    <property type="match status" value="1"/>
</dbReference>
<accession>L9Z9L2</accession>
<protein>
    <submittedName>
        <fullName evidence="1">Uncharacterized protein</fullName>
    </submittedName>
</protein>
<name>L9Z9L2_9EURY</name>
<proteinExistence type="predicted"/>
<dbReference type="AlphaFoldDB" id="L9Z9L2"/>
<dbReference type="eggNOG" id="arCOG08104">
    <property type="taxonomic scope" value="Archaea"/>
</dbReference>
<reference evidence="1 2" key="1">
    <citation type="journal article" date="2014" name="PLoS Genet.">
        <title>Phylogenetically driven sequencing of extremely halophilic archaea reveals strategies for static and dynamic osmo-response.</title>
        <authorList>
            <person name="Becker E.A."/>
            <person name="Seitzer P.M."/>
            <person name="Tritt A."/>
            <person name="Larsen D."/>
            <person name="Krusor M."/>
            <person name="Yao A.I."/>
            <person name="Wu D."/>
            <person name="Madern D."/>
            <person name="Eisen J.A."/>
            <person name="Darling A.E."/>
            <person name="Facciotti M.T."/>
        </authorList>
    </citation>
    <scope>NUCLEOTIDE SEQUENCE [LARGE SCALE GENOMIC DNA]</scope>
    <source>
        <strain evidence="1 2">DSM 3751</strain>
    </source>
</reference>
<evidence type="ECO:0000313" key="2">
    <source>
        <dbReference type="Proteomes" id="UP000011618"/>
    </source>
</evidence>
<comment type="caution">
    <text evidence="1">The sequence shown here is derived from an EMBL/GenBank/DDBJ whole genome shotgun (WGS) entry which is preliminary data.</text>
</comment>
<dbReference type="Proteomes" id="UP000011618">
    <property type="component" value="Unassembled WGS sequence"/>
</dbReference>
<sequence length="197" mass="22240">MKNAPATLPNASDLPSILDDCATSRDKAQVLSLYLIVDDPLVRYAIHEYIGRLEAGYETPFDFSNETLKKILNRLEYADGSTFDYAESTTERWCEGFRSVLREIGVLENQQAIVGTPPSIGDIPLLVAMGYSYDDSNDDWIEAPRGLLYLLQPENRWEELFDRVAATNAWEFVNLHGDLRLQPISNPYSWVTNGGTE</sequence>
<evidence type="ECO:0000313" key="1">
    <source>
        <dbReference type="EMBL" id="ELY81858.1"/>
    </source>
</evidence>